<dbReference type="InterPro" id="IPR003439">
    <property type="entry name" value="ABC_transporter-like_ATP-bd"/>
</dbReference>
<keyword evidence="5 8" id="KW-0067">ATP-binding</keyword>
<sequence length="237" mass="26404">MSMLELRDVHTHYGLSHVLQGIDLRVEPGEVVGLFGRNGVGKTTVMKTIAGWVQPSQGDIHFESRPLAGIPAEQISRQGIGLVPEDRRIFPGLTVEENLRLGFMQAPGMSRAERQRKLEATYTRFPRLADRRRQMGTTLSGGEQQMLAIARVLSGAPKLLLIDEPTEGLAPMIVEDLFRLMRELTQDGIAIVLVEQNVHLALELTDRFYLVERGQITLSGDARETTARAELIERISV</sequence>
<protein>
    <submittedName>
        <fullName evidence="8">ABC transporter ATP-binding protein</fullName>
    </submittedName>
</protein>
<dbReference type="PANTHER" id="PTHR43820:SF2">
    <property type="entry name" value="ABC TRANSPORTER ATP-BINDING PROTEIN"/>
    <property type="match status" value="1"/>
</dbReference>
<dbReference type="CDD" id="cd03224">
    <property type="entry name" value="ABC_TM1139_LivF_branched"/>
    <property type="match status" value="1"/>
</dbReference>
<dbReference type="GO" id="GO:0015807">
    <property type="term" value="P:L-amino acid transport"/>
    <property type="evidence" value="ECO:0007669"/>
    <property type="project" value="TreeGrafter"/>
</dbReference>
<keyword evidence="3" id="KW-1003">Cell membrane</keyword>
<dbReference type="Pfam" id="PF00005">
    <property type="entry name" value="ABC_tran"/>
    <property type="match status" value="1"/>
</dbReference>
<dbReference type="InterPro" id="IPR017871">
    <property type="entry name" value="ABC_transporter-like_CS"/>
</dbReference>
<organism evidence="8 9">
    <name type="scientific">Limnohabitans curvus</name>
    <dbReference type="NCBI Taxonomy" id="323423"/>
    <lineage>
        <taxon>Bacteria</taxon>
        <taxon>Pseudomonadati</taxon>
        <taxon>Pseudomonadota</taxon>
        <taxon>Betaproteobacteria</taxon>
        <taxon>Burkholderiales</taxon>
        <taxon>Comamonadaceae</taxon>
        <taxon>Limnohabitans</taxon>
    </lineage>
</organism>
<evidence type="ECO:0000313" key="9">
    <source>
        <dbReference type="Proteomes" id="UP000251341"/>
    </source>
</evidence>
<dbReference type="PANTHER" id="PTHR43820">
    <property type="entry name" value="HIGH-AFFINITY BRANCHED-CHAIN AMINO ACID TRANSPORT ATP-BINDING PROTEIN LIVF"/>
    <property type="match status" value="1"/>
</dbReference>
<keyword evidence="3" id="KW-0472">Membrane</keyword>
<dbReference type="SUPFAM" id="SSF52540">
    <property type="entry name" value="P-loop containing nucleoside triphosphate hydrolases"/>
    <property type="match status" value="1"/>
</dbReference>
<evidence type="ECO:0000256" key="1">
    <source>
        <dbReference type="ARBA" id="ARBA00005417"/>
    </source>
</evidence>
<keyword evidence="9" id="KW-1185">Reference proteome</keyword>
<evidence type="ECO:0000256" key="2">
    <source>
        <dbReference type="ARBA" id="ARBA00022448"/>
    </source>
</evidence>
<dbReference type="GO" id="GO:0005524">
    <property type="term" value="F:ATP binding"/>
    <property type="evidence" value="ECO:0007669"/>
    <property type="project" value="UniProtKB-KW"/>
</dbReference>
<keyword evidence="6" id="KW-0029">Amino-acid transport</keyword>
<dbReference type="SMART" id="SM00382">
    <property type="entry name" value="AAA"/>
    <property type="match status" value="1"/>
</dbReference>
<keyword evidence="4" id="KW-0547">Nucleotide-binding</keyword>
<dbReference type="InterPro" id="IPR052156">
    <property type="entry name" value="BCAA_Transport_ATP-bd_LivF"/>
</dbReference>
<comment type="similarity">
    <text evidence="1">Belongs to the ABC transporter superfamily.</text>
</comment>
<reference evidence="8 9" key="1">
    <citation type="submission" date="2017-04" db="EMBL/GenBank/DDBJ databases">
        <title>Unexpected and diverse lifestyles within the genus Limnohabitans.</title>
        <authorList>
            <person name="Kasalicky V."/>
            <person name="Mehrshad M."/>
            <person name="Andrei S.-A."/>
            <person name="Salcher M."/>
            <person name="Kratochvilova H."/>
            <person name="Simek K."/>
            <person name="Ghai R."/>
        </authorList>
    </citation>
    <scope>NUCLEOTIDE SEQUENCE [LARGE SCALE GENOMIC DNA]</scope>
    <source>
        <strain evidence="8 9">MWH-C5</strain>
    </source>
</reference>
<dbReference type="GO" id="GO:0016887">
    <property type="term" value="F:ATP hydrolysis activity"/>
    <property type="evidence" value="ECO:0007669"/>
    <property type="project" value="InterPro"/>
</dbReference>
<dbReference type="AlphaFoldDB" id="A0A315EV70"/>
<evidence type="ECO:0000256" key="3">
    <source>
        <dbReference type="ARBA" id="ARBA00022475"/>
    </source>
</evidence>
<dbReference type="GO" id="GO:0015658">
    <property type="term" value="F:branched-chain amino acid transmembrane transporter activity"/>
    <property type="evidence" value="ECO:0007669"/>
    <property type="project" value="TreeGrafter"/>
</dbReference>
<evidence type="ECO:0000256" key="4">
    <source>
        <dbReference type="ARBA" id="ARBA00022741"/>
    </source>
</evidence>
<evidence type="ECO:0000313" key="8">
    <source>
        <dbReference type="EMBL" id="PUE59862.1"/>
    </source>
</evidence>
<evidence type="ECO:0000256" key="5">
    <source>
        <dbReference type="ARBA" id="ARBA00022840"/>
    </source>
</evidence>
<keyword evidence="2" id="KW-0813">Transport</keyword>
<dbReference type="Gene3D" id="3.40.50.300">
    <property type="entry name" value="P-loop containing nucleotide triphosphate hydrolases"/>
    <property type="match status" value="1"/>
</dbReference>
<gene>
    <name evidence="8" type="ORF">B9Z44_09910</name>
</gene>
<dbReference type="EMBL" id="NESP01000001">
    <property type="protein sequence ID" value="PUE59862.1"/>
    <property type="molecule type" value="Genomic_DNA"/>
</dbReference>
<dbReference type="PROSITE" id="PS50893">
    <property type="entry name" value="ABC_TRANSPORTER_2"/>
    <property type="match status" value="1"/>
</dbReference>
<comment type="caution">
    <text evidence="8">The sequence shown here is derived from an EMBL/GenBank/DDBJ whole genome shotgun (WGS) entry which is preliminary data.</text>
</comment>
<evidence type="ECO:0000256" key="6">
    <source>
        <dbReference type="ARBA" id="ARBA00022970"/>
    </source>
</evidence>
<dbReference type="InterPro" id="IPR027417">
    <property type="entry name" value="P-loop_NTPase"/>
</dbReference>
<dbReference type="Proteomes" id="UP000251341">
    <property type="component" value="Unassembled WGS sequence"/>
</dbReference>
<name>A0A315EV70_9BURK</name>
<dbReference type="PROSITE" id="PS00211">
    <property type="entry name" value="ABC_TRANSPORTER_1"/>
    <property type="match status" value="1"/>
</dbReference>
<feature type="domain" description="ABC transporter" evidence="7">
    <location>
        <begin position="4"/>
        <end position="235"/>
    </location>
</feature>
<proteinExistence type="inferred from homology"/>
<evidence type="ECO:0000259" key="7">
    <source>
        <dbReference type="PROSITE" id="PS50893"/>
    </source>
</evidence>
<dbReference type="InterPro" id="IPR003593">
    <property type="entry name" value="AAA+_ATPase"/>
</dbReference>
<accession>A0A315EV70</accession>